<sequence>MLAVAAHTACRSHLCLNAFAHPVRGTIHRNACHHRQHGFGEPHAVRAQHAAHARTAHRAKPPHTRLGAHRDSMESSDPRRSGGIRSGAYV</sequence>
<gene>
    <name evidence="2" type="ORF">THER5_2025</name>
</gene>
<proteinExistence type="predicted"/>
<reference evidence="2 3" key="1">
    <citation type="submission" date="2014-03" db="EMBL/GenBank/DDBJ databases">
        <title>Genomics of Bifidobacteria.</title>
        <authorList>
            <person name="Ventura M."/>
            <person name="Milani C."/>
            <person name="Lugli G.A."/>
        </authorList>
    </citation>
    <scope>NUCLEOTIDE SEQUENCE [LARGE SCALE GENOMIC DNA]</scope>
    <source>
        <strain evidence="2 3">LMG 21395</strain>
    </source>
</reference>
<name>A0A087E4V3_9BIFI</name>
<feature type="compositionally biased region" description="Basic residues" evidence="1">
    <location>
        <begin position="49"/>
        <end position="67"/>
    </location>
</feature>
<accession>A0A087E4V3</accession>
<evidence type="ECO:0000313" key="3">
    <source>
        <dbReference type="Proteomes" id="UP000029003"/>
    </source>
</evidence>
<organism evidence="2 3">
    <name type="scientific">Bifidobacterium thermacidophilum subsp. thermacidophilum</name>
    <dbReference type="NCBI Taxonomy" id="79262"/>
    <lineage>
        <taxon>Bacteria</taxon>
        <taxon>Bacillati</taxon>
        <taxon>Actinomycetota</taxon>
        <taxon>Actinomycetes</taxon>
        <taxon>Bifidobacteriales</taxon>
        <taxon>Bifidobacteriaceae</taxon>
        <taxon>Bifidobacterium</taxon>
    </lineage>
</organism>
<dbReference type="Proteomes" id="UP000029003">
    <property type="component" value="Unassembled WGS sequence"/>
</dbReference>
<comment type="caution">
    <text evidence="2">The sequence shown here is derived from an EMBL/GenBank/DDBJ whole genome shotgun (WGS) entry which is preliminary data.</text>
</comment>
<dbReference type="EMBL" id="JGZT01000006">
    <property type="protein sequence ID" value="KFJ02804.1"/>
    <property type="molecule type" value="Genomic_DNA"/>
</dbReference>
<evidence type="ECO:0000313" key="2">
    <source>
        <dbReference type="EMBL" id="KFJ02804.1"/>
    </source>
</evidence>
<evidence type="ECO:0000256" key="1">
    <source>
        <dbReference type="SAM" id="MobiDB-lite"/>
    </source>
</evidence>
<dbReference type="AlphaFoldDB" id="A0A087E4V3"/>
<feature type="region of interest" description="Disordered" evidence="1">
    <location>
        <begin position="44"/>
        <end position="90"/>
    </location>
</feature>
<feature type="compositionally biased region" description="Basic and acidic residues" evidence="1">
    <location>
        <begin position="68"/>
        <end position="80"/>
    </location>
</feature>
<protein>
    <submittedName>
        <fullName evidence="2">Uncharacterized protein</fullName>
    </submittedName>
</protein>